<dbReference type="Gramene" id="KZN08938">
    <property type="protein sequence ID" value="KZN08938"/>
    <property type="gene ID" value="DCAR_001594"/>
</dbReference>
<name>A0A166GGK3_DAUCS</name>
<gene>
    <name evidence="1" type="ORF">DCAR_0101551</name>
</gene>
<proteinExistence type="predicted"/>
<evidence type="ECO:0000313" key="1">
    <source>
        <dbReference type="EMBL" id="WOG82387.1"/>
    </source>
</evidence>
<protein>
    <submittedName>
        <fullName evidence="1">Uncharacterized protein</fullName>
    </submittedName>
</protein>
<accession>A0A166GGK3</accession>
<reference evidence="1" key="2">
    <citation type="submission" date="2022-03" db="EMBL/GenBank/DDBJ databases">
        <title>Draft title - Genomic analysis of global carrot germplasm unveils the trajectory of domestication and the origin of high carotenoid orange carrot.</title>
        <authorList>
            <person name="Iorizzo M."/>
            <person name="Ellison S."/>
            <person name="Senalik D."/>
            <person name="Macko-Podgorni A."/>
            <person name="Grzebelus D."/>
            <person name="Bostan H."/>
            <person name="Rolling W."/>
            <person name="Curaba J."/>
            <person name="Simon P."/>
        </authorList>
    </citation>
    <scope>NUCLEOTIDE SEQUENCE</scope>
    <source>
        <tissue evidence="1">Leaf</tissue>
    </source>
</reference>
<dbReference type="OMA" id="VITWANT"/>
<reference evidence="1" key="1">
    <citation type="journal article" date="2016" name="Nat. Genet.">
        <title>A high-quality carrot genome assembly provides new insights into carotenoid accumulation and asterid genome evolution.</title>
        <authorList>
            <person name="Iorizzo M."/>
            <person name="Ellison S."/>
            <person name="Senalik D."/>
            <person name="Zeng P."/>
            <person name="Satapoomin P."/>
            <person name="Huang J."/>
            <person name="Bowman M."/>
            <person name="Iovene M."/>
            <person name="Sanseverino W."/>
            <person name="Cavagnaro P."/>
            <person name="Yildiz M."/>
            <person name="Macko-Podgorni A."/>
            <person name="Moranska E."/>
            <person name="Grzebelus E."/>
            <person name="Grzebelus D."/>
            <person name="Ashrafi H."/>
            <person name="Zheng Z."/>
            <person name="Cheng S."/>
            <person name="Spooner D."/>
            <person name="Van Deynze A."/>
            <person name="Simon P."/>
        </authorList>
    </citation>
    <scope>NUCLEOTIDE SEQUENCE</scope>
    <source>
        <tissue evidence="1">Leaf</tissue>
    </source>
</reference>
<keyword evidence="2" id="KW-1185">Reference proteome</keyword>
<dbReference type="Proteomes" id="UP000077755">
    <property type="component" value="Chromosome 1"/>
</dbReference>
<sequence>MCRSNQRQSVKRARKALQNASNAFPGQGDLQMHKYNPWWCSADIWAQMCAQWTELEFVHKSNTTSGNRCGGAEKAKGTYKGGSISQGQHMANKVCKHSFDVCNHHHMFTSQLLEICFVQESESLGTINWLDVYVATREGIPAAQEVADRALLRVLGGHLGLMDPDELARVVAEAAASQQNDVRQISLL</sequence>
<dbReference type="EMBL" id="CP093343">
    <property type="protein sequence ID" value="WOG82387.1"/>
    <property type="molecule type" value="Genomic_DNA"/>
</dbReference>
<dbReference type="AlphaFoldDB" id="A0A166GGK3"/>
<organism evidence="1 2">
    <name type="scientific">Daucus carota subsp. sativus</name>
    <name type="common">Carrot</name>
    <dbReference type="NCBI Taxonomy" id="79200"/>
    <lineage>
        <taxon>Eukaryota</taxon>
        <taxon>Viridiplantae</taxon>
        <taxon>Streptophyta</taxon>
        <taxon>Embryophyta</taxon>
        <taxon>Tracheophyta</taxon>
        <taxon>Spermatophyta</taxon>
        <taxon>Magnoliopsida</taxon>
        <taxon>eudicotyledons</taxon>
        <taxon>Gunneridae</taxon>
        <taxon>Pentapetalae</taxon>
        <taxon>asterids</taxon>
        <taxon>campanulids</taxon>
        <taxon>Apiales</taxon>
        <taxon>Apiaceae</taxon>
        <taxon>Apioideae</taxon>
        <taxon>Scandiceae</taxon>
        <taxon>Daucinae</taxon>
        <taxon>Daucus</taxon>
        <taxon>Daucus sect. Daucus</taxon>
    </lineage>
</organism>
<evidence type="ECO:0000313" key="2">
    <source>
        <dbReference type="Proteomes" id="UP000077755"/>
    </source>
</evidence>